<gene>
    <name evidence="1" type="ORF">N8T08_010138</name>
</gene>
<keyword evidence="2" id="KW-1185">Reference proteome</keyword>
<accession>A0ACC3BCL4</accession>
<proteinExistence type="predicted"/>
<dbReference type="Proteomes" id="UP001177260">
    <property type="component" value="Unassembled WGS sequence"/>
</dbReference>
<sequence>MDRIRQHIRRRRSSASSSTFQPPLSPTLSHEKQKNKSISEPRRLYITSSTPDFDANIIRRFQDEGFDVEYLPFVASVTDEPERERKELEKLLHEREDDLEPGERYAVVAYHRPAYLLLSSHHQSTSATNPFPRLCALVTYYPKPPSSLLNGQQQSQPQPQEPCDIIPQSTTSSTTNSCYSSLSLLPIQIHLAGPQPASLHDDYHSHPSRKRHRCHLFFYPESDPGFAESTSKTYDGISSRLAWSRALDCLKRGFGWPGGHWNVPEVETVWEEYWRNLFYNNRNAEETDTHATQALNLMTGSAGPSLGENEGYRSDPTVEQQEIATVNCVPTMIGAFYTTQFFPSGPSSQTIRLLSRTIGPNRIVDELLLSFAHTEEIPWLLPGVPPTDRPVRILLVMTALFVAGKIARHNIYWDQASVLVQIGLLDPALVPAGFQATGPNRAGKETIDTTNYAGQTTHPM</sequence>
<evidence type="ECO:0000313" key="2">
    <source>
        <dbReference type="Proteomes" id="UP001177260"/>
    </source>
</evidence>
<name>A0ACC3BCL4_9EURO</name>
<comment type="caution">
    <text evidence="1">The sequence shown here is derived from an EMBL/GenBank/DDBJ whole genome shotgun (WGS) entry which is preliminary data.</text>
</comment>
<evidence type="ECO:0000313" key="1">
    <source>
        <dbReference type="EMBL" id="KAK1148328.1"/>
    </source>
</evidence>
<organism evidence="1 2">
    <name type="scientific">Aspergillus melleus</name>
    <dbReference type="NCBI Taxonomy" id="138277"/>
    <lineage>
        <taxon>Eukaryota</taxon>
        <taxon>Fungi</taxon>
        <taxon>Dikarya</taxon>
        <taxon>Ascomycota</taxon>
        <taxon>Pezizomycotina</taxon>
        <taxon>Eurotiomycetes</taxon>
        <taxon>Eurotiomycetidae</taxon>
        <taxon>Eurotiales</taxon>
        <taxon>Aspergillaceae</taxon>
        <taxon>Aspergillus</taxon>
        <taxon>Aspergillus subgen. Circumdati</taxon>
    </lineage>
</organism>
<dbReference type="EMBL" id="JAOPJF010000008">
    <property type="protein sequence ID" value="KAK1148328.1"/>
    <property type="molecule type" value="Genomic_DNA"/>
</dbReference>
<reference evidence="1 2" key="1">
    <citation type="journal article" date="2023" name="ACS Omega">
        <title>Identification of the Neoaspergillic Acid Biosynthesis Gene Cluster by Establishing an In Vitro CRISPR-Ribonucleoprotein Genetic System in Aspergillus melleus.</title>
        <authorList>
            <person name="Yuan B."/>
            <person name="Grau M.F."/>
            <person name="Murata R.M."/>
            <person name="Torok T."/>
            <person name="Venkateswaran K."/>
            <person name="Stajich J.E."/>
            <person name="Wang C.C.C."/>
        </authorList>
    </citation>
    <scope>NUCLEOTIDE SEQUENCE [LARGE SCALE GENOMIC DNA]</scope>
    <source>
        <strain evidence="1 2">IMV 1140</strain>
    </source>
</reference>
<protein>
    <submittedName>
        <fullName evidence="1">Uncharacterized protein</fullName>
    </submittedName>
</protein>